<dbReference type="GO" id="GO:0016757">
    <property type="term" value="F:glycosyltransferase activity"/>
    <property type="evidence" value="ECO:0007669"/>
    <property type="project" value="UniProtKB-KW"/>
</dbReference>
<dbReference type="AlphaFoldDB" id="A0A518KBE5"/>
<reference evidence="2 3" key="1">
    <citation type="submission" date="2019-02" db="EMBL/GenBank/DDBJ databases">
        <title>Deep-cultivation of Planctomycetes and their phenomic and genomic characterization uncovers novel biology.</title>
        <authorList>
            <person name="Wiegand S."/>
            <person name="Jogler M."/>
            <person name="Boedeker C."/>
            <person name="Pinto D."/>
            <person name="Vollmers J."/>
            <person name="Rivas-Marin E."/>
            <person name="Kohn T."/>
            <person name="Peeters S.H."/>
            <person name="Heuer A."/>
            <person name="Rast P."/>
            <person name="Oberbeckmann S."/>
            <person name="Bunk B."/>
            <person name="Jeske O."/>
            <person name="Meyerdierks A."/>
            <person name="Storesund J.E."/>
            <person name="Kallscheuer N."/>
            <person name="Luecker S."/>
            <person name="Lage O.M."/>
            <person name="Pohl T."/>
            <person name="Merkel B.J."/>
            <person name="Hornburger P."/>
            <person name="Mueller R.-W."/>
            <person name="Bruemmer F."/>
            <person name="Labrenz M."/>
            <person name="Spormann A.M."/>
            <person name="Op den Camp H."/>
            <person name="Overmann J."/>
            <person name="Amann R."/>
            <person name="Jetten M.S.M."/>
            <person name="Mascher T."/>
            <person name="Medema M.H."/>
            <person name="Devos D.P."/>
            <person name="Kaster A.-K."/>
            <person name="Ovreas L."/>
            <person name="Rohde M."/>
            <person name="Galperin M.Y."/>
            <person name="Jogler C."/>
        </authorList>
    </citation>
    <scope>NUCLEOTIDE SEQUENCE [LARGE SCALE GENOMIC DNA]</scope>
    <source>
        <strain evidence="2 3">Spa11</strain>
    </source>
</reference>
<accession>A0A518KBE5</accession>
<dbReference type="SUPFAM" id="SSF53448">
    <property type="entry name" value="Nucleotide-diphospho-sugar transferases"/>
    <property type="match status" value="1"/>
</dbReference>
<name>A0A518KBE5_9BACT</name>
<dbReference type="EC" id="2.4.-.-" evidence="2"/>
<evidence type="ECO:0000313" key="3">
    <source>
        <dbReference type="Proteomes" id="UP000316426"/>
    </source>
</evidence>
<dbReference type="CDD" id="cd00761">
    <property type="entry name" value="Glyco_tranf_GTA_type"/>
    <property type="match status" value="1"/>
</dbReference>
<dbReference type="PANTHER" id="PTHR43685">
    <property type="entry name" value="GLYCOSYLTRANSFERASE"/>
    <property type="match status" value="1"/>
</dbReference>
<feature type="domain" description="Glycosyltransferase 2-like" evidence="1">
    <location>
        <begin position="8"/>
        <end position="140"/>
    </location>
</feature>
<dbReference type="KEGG" id="bmei:Spa11_33270"/>
<dbReference type="Gene3D" id="3.90.550.10">
    <property type="entry name" value="Spore Coat Polysaccharide Biosynthesis Protein SpsA, Chain A"/>
    <property type="match status" value="1"/>
</dbReference>
<gene>
    <name evidence="2" type="primary">epsJ</name>
    <name evidence="2" type="ORF">Spa11_33270</name>
</gene>
<proteinExistence type="predicted"/>
<evidence type="ECO:0000259" key="1">
    <source>
        <dbReference type="Pfam" id="PF00535"/>
    </source>
</evidence>
<dbReference type="EMBL" id="CP036349">
    <property type="protein sequence ID" value="QDV75117.1"/>
    <property type="molecule type" value="Genomic_DNA"/>
</dbReference>
<sequence length="312" mass="34512">MSDLRVIVIIPAYNAERTLARAIDSALAQTEPAWEVLVVNDGSRDATADVASRYPAPVRLIDKPNGGAASARNAGLDAARGELVAFLDADDYWEPDKLKRQCELFRRWPDLVLAAGAYYSQEPGADRAPSRLPASIATNERLNLSGGAALRFAMHAWTGVVVARRDAIGEDRFVSGLEPAEDRDFWFRLTLKGPVCFHAEPLATAVLEPSSLSRSNVARDCGNMLRVIDKNRDALPGWVRAKWSSHTRYRWAACDPDLAAAWRQFGRSLWAWPFPYARHDVTMPFARPRLFARLVRQTLMGRPVGVSQGAAS</sequence>
<dbReference type="InterPro" id="IPR050834">
    <property type="entry name" value="Glycosyltransf_2"/>
</dbReference>
<keyword evidence="2" id="KW-0808">Transferase</keyword>
<dbReference type="PANTHER" id="PTHR43685:SF11">
    <property type="entry name" value="GLYCOSYLTRANSFERASE TAGX-RELATED"/>
    <property type="match status" value="1"/>
</dbReference>
<keyword evidence="3" id="KW-1185">Reference proteome</keyword>
<dbReference type="Pfam" id="PF00535">
    <property type="entry name" value="Glycos_transf_2"/>
    <property type="match status" value="1"/>
</dbReference>
<dbReference type="InterPro" id="IPR001173">
    <property type="entry name" value="Glyco_trans_2-like"/>
</dbReference>
<evidence type="ECO:0000313" key="2">
    <source>
        <dbReference type="EMBL" id="QDV75117.1"/>
    </source>
</evidence>
<keyword evidence="2" id="KW-0328">Glycosyltransferase</keyword>
<organism evidence="2 3">
    <name type="scientific">Botrimarina mediterranea</name>
    <dbReference type="NCBI Taxonomy" id="2528022"/>
    <lineage>
        <taxon>Bacteria</taxon>
        <taxon>Pseudomonadati</taxon>
        <taxon>Planctomycetota</taxon>
        <taxon>Planctomycetia</taxon>
        <taxon>Pirellulales</taxon>
        <taxon>Lacipirellulaceae</taxon>
        <taxon>Botrimarina</taxon>
    </lineage>
</organism>
<dbReference type="InterPro" id="IPR029044">
    <property type="entry name" value="Nucleotide-diphossugar_trans"/>
</dbReference>
<dbReference type="RefSeq" id="WP_197529449.1">
    <property type="nucleotide sequence ID" value="NZ_CP036349.1"/>
</dbReference>
<protein>
    <submittedName>
        <fullName evidence="2">Putative glycosyltransferase EpsJ</fullName>
        <ecNumber evidence="2">2.4.-.-</ecNumber>
    </submittedName>
</protein>
<dbReference type="Proteomes" id="UP000316426">
    <property type="component" value="Chromosome"/>
</dbReference>